<proteinExistence type="inferred from homology"/>
<feature type="transmembrane region" description="Helical" evidence="9">
    <location>
        <begin position="212"/>
        <end position="229"/>
    </location>
</feature>
<keyword evidence="8 9" id="KW-0472">Membrane</keyword>
<feature type="transmembrane region" description="Helical" evidence="9">
    <location>
        <begin position="88"/>
        <end position="107"/>
    </location>
</feature>
<dbReference type="InterPro" id="IPR004685">
    <property type="entry name" value="Brnchd-chn_aa_trnsp_Livcs"/>
</dbReference>
<keyword evidence="4" id="KW-1003">Cell membrane</keyword>
<feature type="transmembrane region" description="Helical" evidence="9">
    <location>
        <begin position="48"/>
        <end position="68"/>
    </location>
</feature>
<feature type="transmembrane region" description="Helical" evidence="9">
    <location>
        <begin position="17"/>
        <end position="36"/>
    </location>
</feature>
<gene>
    <name evidence="10" type="primary">brnQ</name>
    <name evidence="10" type="ORF">M3M35_00060</name>
</gene>
<feature type="transmembrane region" description="Helical" evidence="9">
    <location>
        <begin position="424"/>
        <end position="451"/>
    </location>
</feature>
<comment type="similarity">
    <text evidence="2 9">Belongs to the branched chain amino acid transporter family.</text>
</comment>
<dbReference type="Pfam" id="PF05525">
    <property type="entry name" value="Branch_AA_trans"/>
    <property type="match status" value="1"/>
</dbReference>
<feature type="transmembrane region" description="Helical" evidence="9">
    <location>
        <begin position="160"/>
        <end position="180"/>
    </location>
</feature>
<evidence type="ECO:0000256" key="2">
    <source>
        <dbReference type="ARBA" id="ARBA00008540"/>
    </source>
</evidence>
<reference evidence="10" key="1">
    <citation type="submission" date="2022-05" db="EMBL/GenBank/DDBJ databases">
        <authorList>
            <person name="Oliphant S.A."/>
            <person name="Watson-Haigh N.S."/>
            <person name="Sumby K.M."/>
            <person name="Gardner J.M."/>
            <person name="Jiranek V."/>
        </authorList>
    </citation>
    <scope>NUCLEOTIDE SEQUENCE</scope>
    <source>
        <strain evidence="10">KI16_H9</strain>
    </source>
</reference>
<evidence type="ECO:0000256" key="1">
    <source>
        <dbReference type="ARBA" id="ARBA00004651"/>
    </source>
</evidence>
<protein>
    <recommendedName>
        <fullName evidence="9">Branched-chain amino acid transport system carrier protein</fullName>
    </recommendedName>
</protein>
<evidence type="ECO:0000256" key="9">
    <source>
        <dbReference type="RuleBase" id="RU362122"/>
    </source>
</evidence>
<evidence type="ECO:0000256" key="8">
    <source>
        <dbReference type="ARBA" id="ARBA00023136"/>
    </source>
</evidence>
<keyword evidence="7 9" id="KW-1133">Transmembrane helix</keyword>
<evidence type="ECO:0000313" key="11">
    <source>
        <dbReference type="Proteomes" id="UP001056707"/>
    </source>
</evidence>
<keyword evidence="6 9" id="KW-0029">Amino-acid transport</keyword>
<evidence type="ECO:0000256" key="3">
    <source>
        <dbReference type="ARBA" id="ARBA00022448"/>
    </source>
</evidence>
<dbReference type="NCBIfam" id="TIGR00796">
    <property type="entry name" value="livcs"/>
    <property type="match status" value="1"/>
</dbReference>
<feature type="transmembrane region" description="Helical" evidence="9">
    <location>
        <begin position="326"/>
        <end position="346"/>
    </location>
</feature>
<accession>A0ABY5BRA1</accession>
<evidence type="ECO:0000256" key="4">
    <source>
        <dbReference type="ARBA" id="ARBA00022475"/>
    </source>
</evidence>
<comment type="subcellular location">
    <subcellularLocation>
        <location evidence="1 9">Cell membrane</location>
        <topology evidence="1 9">Multi-pass membrane protein</topology>
    </subcellularLocation>
</comment>
<feature type="transmembrane region" description="Helical" evidence="9">
    <location>
        <begin position="289"/>
        <end position="314"/>
    </location>
</feature>
<keyword evidence="11" id="KW-1185">Reference proteome</keyword>
<keyword evidence="3 9" id="KW-0813">Transport</keyword>
<name>A0ABY5BRA1_9LACO</name>
<feature type="transmembrane region" description="Helical" evidence="9">
    <location>
        <begin position="250"/>
        <end position="269"/>
    </location>
</feature>
<sequence>MTTLSTNTPRKLAFKQYLILASLLFGLFFGAGNLIFPIHLGQTAGANWLPAAIGFLLSAILLPLCAILALSTTQSNSMYDLARPAGKFFAIGFLVLTHASLGLLIAAPRTATVTYSMGIQPFIPKAWGTLALVIFSAGFFALTFGLAFHEGSVTKNVGKVLNPIFILLMVFLFVVAFLLYGDIRNLPLLPRAGQGTGSLINGFLQGYNTMDALAGLGFGVTIITALKAFGQSSRDRSWSVAKVGGLTMGFEALIYTFLIALGAASLSFTKVSADGGTAFTEIMRHYTGIMGAGVLAALTFLACLTTAIGLLTSLAQDLSRQLPRIGYHKILLTATVISFLIANIGLEKIIEYSAPLLSFLYPLAITLILLGLLKPVLGIKPLIYRITTGIVLIPAVFDFIHTLPKALLSLVPLAAFDRWALQAIPLYAVGLDFVPFLGLGLIISLLVSWYAHHQHS</sequence>
<dbReference type="Proteomes" id="UP001056707">
    <property type="component" value="Chromosome"/>
</dbReference>
<dbReference type="PANTHER" id="PTHR30588">
    <property type="entry name" value="BRANCHED-CHAIN AMINO ACID TRANSPORT SYSTEM 2 CARRIER PROTEIN"/>
    <property type="match status" value="1"/>
</dbReference>
<dbReference type="RefSeq" id="WP_252750001.1">
    <property type="nucleotide sequence ID" value="NZ_CP097116.1"/>
</dbReference>
<evidence type="ECO:0000256" key="7">
    <source>
        <dbReference type="ARBA" id="ARBA00022989"/>
    </source>
</evidence>
<feature type="transmembrane region" description="Helical" evidence="9">
    <location>
        <begin position="352"/>
        <end position="373"/>
    </location>
</feature>
<evidence type="ECO:0000313" key="10">
    <source>
        <dbReference type="EMBL" id="USS85106.1"/>
    </source>
</evidence>
<feature type="transmembrane region" description="Helical" evidence="9">
    <location>
        <begin position="127"/>
        <end position="148"/>
    </location>
</feature>
<organism evidence="10 11">
    <name type="scientific">Fructilactobacillus myrtifloralis</name>
    <dbReference type="NCBI Taxonomy" id="2940301"/>
    <lineage>
        <taxon>Bacteria</taxon>
        <taxon>Bacillati</taxon>
        <taxon>Bacillota</taxon>
        <taxon>Bacilli</taxon>
        <taxon>Lactobacillales</taxon>
        <taxon>Lactobacillaceae</taxon>
        <taxon>Fructilactobacillus</taxon>
    </lineage>
</organism>
<evidence type="ECO:0000256" key="6">
    <source>
        <dbReference type="ARBA" id="ARBA00022970"/>
    </source>
</evidence>
<keyword evidence="5 9" id="KW-0812">Transmembrane</keyword>
<dbReference type="PANTHER" id="PTHR30588:SF0">
    <property type="entry name" value="BRANCHED-CHAIN AMINO ACID PERMEASE BRNQ"/>
    <property type="match status" value="1"/>
</dbReference>
<dbReference type="EMBL" id="CP097116">
    <property type="protein sequence ID" value="USS85106.1"/>
    <property type="molecule type" value="Genomic_DNA"/>
</dbReference>
<feature type="transmembrane region" description="Helical" evidence="9">
    <location>
        <begin position="382"/>
        <end position="404"/>
    </location>
</feature>
<comment type="function">
    <text evidence="9">Component of the transport system for branched-chain amino acids.</text>
</comment>
<evidence type="ECO:0000256" key="5">
    <source>
        <dbReference type="ARBA" id="ARBA00022692"/>
    </source>
</evidence>